<dbReference type="OrthoDB" id="2012278at2759"/>
<protein>
    <recommendedName>
        <fullName evidence="6">Armadillo-like helical domain-containing protein</fullName>
    </recommendedName>
</protein>
<dbReference type="SMART" id="SM01158">
    <property type="entry name" value="DUF1741"/>
    <property type="match status" value="1"/>
</dbReference>
<dbReference type="Pfam" id="PF08427">
    <property type="entry name" value="ARMH3_C"/>
    <property type="match status" value="1"/>
</dbReference>
<dbReference type="InterPro" id="IPR013636">
    <property type="entry name" value="ARMH3_C"/>
</dbReference>
<keyword evidence="8" id="KW-1185">Reference proteome</keyword>
<name>A0A423TNK7_PENVA</name>
<sequence>MTWECGSGEVKRDEKSCQGELEEDAREKQQCAEHTMGSKLKPGGVRRHLKEKVVQMYEDLFHGADPCINNSRFWEDLFLLKPKMSALEGEISRCTSDQLLGLKENINTLFSKCVQTLSHDHHIRVINALLTLCSLVRGLYRKMQGDYGFDFINILIGFDSAEEQMQLLLNHVSNFLTGEYCDSLKSLSLKFLLVLATGTDNISQNTVLEYLTINCNFDSVIQLLSHSSTRNQHGPEAVLYLMLMVNYRKHEMTNPYTVNLSLLDDELILNGYGQVITASLADFNHKYSAHFMEPHGSGWFASLTSMVGSMFVSEEMATRNEHIKANDSFLLALYEAVHLNRNFITALTTATDPSTPPSPANTLDRGSTPPTTDVNDQNNPAPTVELEATLQPTNLLVTFLEYCSIVMQDTKTEESLNNVKLCFIIITCIAEDQYCNLLLHDANLVFTVPLHRLPMRHRKVIPEKTPHARPLACAVLDVMVEFMMSHMMKKLPLELFLLNVRIVHRLLCYQKRNSVRLPYNWKDLWAALIALAKFLVTNEAYLAKKMNIFQLAHQVMNIFNLFITYGDTFLSTPSSYDELYYEIMRMHQVFENMYSMSLRYSRTDGDYKESAQKLTNSLGNVRSIINHFTPKLDKWSQEHGVSTLTEEQVLEVVRNNYDSLTLKLHDSLDQYEKYAEKPQHANFFTNMVRSILSDTRQSIDFSAFENLTILQELSQST</sequence>
<feature type="region of interest" description="Disordered" evidence="5">
    <location>
        <begin position="1"/>
        <end position="23"/>
    </location>
</feature>
<reference evidence="7 8" key="1">
    <citation type="submission" date="2018-04" db="EMBL/GenBank/DDBJ databases">
        <authorList>
            <person name="Zhang X."/>
            <person name="Yuan J."/>
            <person name="Li F."/>
            <person name="Xiang J."/>
        </authorList>
    </citation>
    <scope>NUCLEOTIDE SEQUENCE [LARGE SCALE GENOMIC DNA]</scope>
    <source>
        <tissue evidence="7">Muscle</tissue>
    </source>
</reference>
<evidence type="ECO:0000256" key="2">
    <source>
        <dbReference type="ARBA" id="ARBA00022692"/>
    </source>
</evidence>
<dbReference type="GO" id="GO:0005829">
    <property type="term" value="C:cytosol"/>
    <property type="evidence" value="ECO:0007669"/>
    <property type="project" value="TreeGrafter"/>
</dbReference>
<dbReference type="GO" id="GO:0016020">
    <property type="term" value="C:membrane"/>
    <property type="evidence" value="ECO:0007669"/>
    <property type="project" value="UniProtKB-SubCell"/>
</dbReference>
<dbReference type="PANTHER" id="PTHR13608">
    <property type="entry name" value="ARMADILLO-LIKE HELICAL DOMAIN-CONTAINING PROTEIN 3"/>
    <property type="match status" value="1"/>
</dbReference>
<keyword evidence="4" id="KW-0472">Membrane</keyword>
<evidence type="ECO:0000259" key="6">
    <source>
        <dbReference type="SMART" id="SM01158"/>
    </source>
</evidence>
<keyword evidence="2" id="KW-0812">Transmembrane</keyword>
<evidence type="ECO:0000256" key="5">
    <source>
        <dbReference type="SAM" id="MobiDB-lite"/>
    </source>
</evidence>
<evidence type="ECO:0000313" key="7">
    <source>
        <dbReference type="EMBL" id="ROT78033.1"/>
    </source>
</evidence>
<reference evidence="7 8" key="2">
    <citation type="submission" date="2019-01" db="EMBL/GenBank/DDBJ databases">
        <title>The decoding of complex shrimp genome reveals the adaptation for benthos swimmer, frequently molting mechanism and breeding impact on genome.</title>
        <authorList>
            <person name="Sun Y."/>
            <person name="Gao Y."/>
            <person name="Yu Y."/>
        </authorList>
    </citation>
    <scope>NUCLEOTIDE SEQUENCE [LARGE SCALE GENOMIC DNA]</scope>
    <source>
        <tissue evidence="7">Muscle</tissue>
    </source>
</reference>
<keyword evidence="3" id="KW-1133">Transmembrane helix</keyword>
<dbReference type="InterPro" id="IPR039868">
    <property type="entry name" value="ARMD3-like"/>
</dbReference>
<comment type="caution">
    <text evidence="7">The sequence shown here is derived from an EMBL/GenBank/DDBJ whole genome shotgun (WGS) entry which is preliminary data.</text>
</comment>
<dbReference type="Proteomes" id="UP000283509">
    <property type="component" value="Unassembled WGS sequence"/>
</dbReference>
<feature type="domain" description="Armadillo-like helical" evidence="6">
    <location>
        <begin position="462"/>
        <end position="699"/>
    </location>
</feature>
<gene>
    <name evidence="7" type="ORF">C7M84_003256</name>
</gene>
<evidence type="ECO:0000256" key="4">
    <source>
        <dbReference type="ARBA" id="ARBA00023136"/>
    </source>
</evidence>
<dbReference type="EMBL" id="QCYY01001445">
    <property type="protein sequence ID" value="ROT78033.1"/>
    <property type="molecule type" value="Genomic_DNA"/>
</dbReference>
<dbReference type="STRING" id="6689.A0A423TNK7"/>
<accession>A0A423TNK7</accession>
<dbReference type="AlphaFoldDB" id="A0A423TNK7"/>
<evidence type="ECO:0000256" key="3">
    <source>
        <dbReference type="ARBA" id="ARBA00022989"/>
    </source>
</evidence>
<evidence type="ECO:0000313" key="8">
    <source>
        <dbReference type="Proteomes" id="UP000283509"/>
    </source>
</evidence>
<organism evidence="7 8">
    <name type="scientific">Penaeus vannamei</name>
    <name type="common">Whiteleg shrimp</name>
    <name type="synonym">Litopenaeus vannamei</name>
    <dbReference type="NCBI Taxonomy" id="6689"/>
    <lineage>
        <taxon>Eukaryota</taxon>
        <taxon>Metazoa</taxon>
        <taxon>Ecdysozoa</taxon>
        <taxon>Arthropoda</taxon>
        <taxon>Crustacea</taxon>
        <taxon>Multicrustacea</taxon>
        <taxon>Malacostraca</taxon>
        <taxon>Eumalacostraca</taxon>
        <taxon>Eucarida</taxon>
        <taxon>Decapoda</taxon>
        <taxon>Dendrobranchiata</taxon>
        <taxon>Penaeoidea</taxon>
        <taxon>Penaeidae</taxon>
        <taxon>Penaeus</taxon>
    </lineage>
</organism>
<dbReference type="PANTHER" id="PTHR13608:SF3">
    <property type="entry name" value="ARMADILLO-LIKE HELICAL DOMAIN-CONTAINING PROTEIN 3"/>
    <property type="match status" value="1"/>
</dbReference>
<feature type="compositionally biased region" description="Polar residues" evidence="5">
    <location>
        <begin position="364"/>
        <end position="381"/>
    </location>
</feature>
<feature type="region of interest" description="Disordered" evidence="5">
    <location>
        <begin position="348"/>
        <end position="381"/>
    </location>
</feature>
<evidence type="ECO:0000256" key="1">
    <source>
        <dbReference type="ARBA" id="ARBA00004370"/>
    </source>
</evidence>
<proteinExistence type="predicted"/>
<comment type="subcellular location">
    <subcellularLocation>
        <location evidence="1">Membrane</location>
    </subcellularLocation>
</comment>